<feature type="compositionally biased region" description="Polar residues" evidence="2">
    <location>
        <begin position="286"/>
        <end position="296"/>
    </location>
</feature>
<dbReference type="SUPFAM" id="SSF52540">
    <property type="entry name" value="P-loop containing nucleoside triphosphate hydrolases"/>
    <property type="match status" value="1"/>
</dbReference>
<dbReference type="PROSITE" id="PS50234">
    <property type="entry name" value="VWFA"/>
    <property type="match status" value="1"/>
</dbReference>
<evidence type="ECO:0000259" key="3">
    <source>
        <dbReference type="PROSITE" id="PS50234"/>
    </source>
</evidence>
<name>Q6SGW6_9BACT</name>
<sequence>MSNAQSQPHSPEPNGAGLWRDADLAAALIAVLGHAGGGVRVVAQPGPVRDFWLENLNSRIDQSPRRVPGATPTERLIGGMDITESMRLGKPVLAQGVFAECHNRHIVLPMAERLPKEFTGHWCAAMDTGTVKVARDGLSQTSNAMITVIALDEGIDEETPPAALLERLSLSINLDEISIRCVDEPLFSKGDIKHAQERMDTVALDDKTLLLLTQLAASMGIHSIRVLRFAVIACKALTLLLETSETDDAVIHPIIRLIFLPRATHIPAPPEEPEPPEDTPPLPEESQQPDSAQQQGEHQEADETVQSAIAELPTDLLATLLKRAERSRMRQNKAGNSGQIAQDKHRGRPIGVRRGELKRGHRIDIPATLRAAAPFQAVRARWDTSNHQQASLYIDPQDIRVKRFEQRKSSVMIFAVDASGSSAHQRMAEAKGAIELLLADCYSHRTEVALISFKGESADLLLPPTRSLVRAKRTLAQLPGGGGTPMAAALQTIYDVATTVEAMGATPTYVLLTDGASNVARDGTKSRTAGTEDALRVAKKVAATRYRGVLVDTAVRPSPRARELSNALDATYLPLPNASAQSINASIRALNEE</sequence>
<dbReference type="CDD" id="cd01451">
    <property type="entry name" value="vWA_Magnesium_chelatase"/>
    <property type="match status" value="1"/>
</dbReference>
<dbReference type="NCBIfam" id="NF009943">
    <property type="entry name" value="PRK13406.1"/>
    <property type="match status" value="1"/>
</dbReference>
<protein>
    <submittedName>
        <fullName evidence="4">Magnesium-chelatase, 60 kDa subunit</fullName>
    </submittedName>
</protein>
<feature type="region of interest" description="Disordered" evidence="2">
    <location>
        <begin position="326"/>
        <end position="345"/>
    </location>
</feature>
<dbReference type="InterPro" id="IPR036465">
    <property type="entry name" value="vWFA_dom_sf"/>
</dbReference>
<dbReference type="InterPro" id="IPR027417">
    <property type="entry name" value="P-loop_NTPase"/>
</dbReference>
<dbReference type="Gene3D" id="3.40.50.300">
    <property type="entry name" value="P-loop containing nucleotide triphosphate hydrolases"/>
    <property type="match status" value="1"/>
</dbReference>
<comment type="similarity">
    <text evidence="1">Belongs to the Mg-chelatase subunits D/I family.</text>
</comment>
<gene>
    <name evidence="4" type="primary">bchD</name>
    <name evidence="4" type="ORF">MBMO_EBAC000-65D02.48</name>
</gene>
<dbReference type="AlphaFoldDB" id="Q6SGW6"/>
<evidence type="ECO:0000256" key="1">
    <source>
        <dbReference type="ARBA" id="ARBA00005799"/>
    </source>
</evidence>
<evidence type="ECO:0000313" key="4">
    <source>
        <dbReference type="EMBL" id="AAR37853.1"/>
    </source>
</evidence>
<reference evidence="4" key="1">
    <citation type="submission" date="2003-11" db="EMBL/GenBank/DDBJ databases">
        <authorList>
            <person name="Heidelberg J.F."/>
            <person name="Eisen J.A."/>
            <person name="Nelson W.C."/>
            <person name="DeLong E.F."/>
        </authorList>
    </citation>
    <scope>NUCLEOTIDE SEQUENCE</scope>
</reference>
<dbReference type="PANTHER" id="PTHR43473:SF2">
    <property type="entry name" value="MAGNESIUM-CHELATASE SUBUNIT CHLD, CHLOROPLASTIC"/>
    <property type="match status" value="1"/>
</dbReference>
<dbReference type="InterPro" id="IPR002035">
    <property type="entry name" value="VWF_A"/>
</dbReference>
<dbReference type="InterPro" id="IPR041702">
    <property type="entry name" value="BchD/ChlD_VWA"/>
</dbReference>
<reference evidence="4" key="2">
    <citation type="submission" date="2003-12" db="EMBL/GenBank/DDBJ databases">
        <title>Monterey Bay Coastal Ocean Microbial Observatory environmental clone sequencing.</title>
        <authorList>
            <person name="DeLong E.F."/>
        </authorList>
    </citation>
    <scope>NUCLEOTIDE SEQUENCE</scope>
</reference>
<accession>Q6SGW6</accession>
<dbReference type="EMBL" id="AY458640">
    <property type="protein sequence ID" value="AAR37853.1"/>
    <property type="molecule type" value="Genomic_DNA"/>
</dbReference>
<organism evidence="4">
    <name type="scientific">uncultured marine bacterium 443</name>
    <dbReference type="NCBI Taxonomy" id="257393"/>
    <lineage>
        <taxon>Bacteria</taxon>
        <taxon>environmental samples</taxon>
    </lineage>
</organism>
<dbReference type="Gene3D" id="3.40.50.410">
    <property type="entry name" value="von Willebrand factor, type A domain"/>
    <property type="match status" value="1"/>
</dbReference>
<feature type="region of interest" description="Disordered" evidence="2">
    <location>
        <begin position="265"/>
        <end position="303"/>
    </location>
</feature>
<dbReference type="PANTHER" id="PTHR43473">
    <property type="entry name" value="MAGNESIUM-CHELATASE SUBUNIT CHLD, CHLOROPLASTIC"/>
    <property type="match status" value="1"/>
</dbReference>
<proteinExistence type="inferred from homology"/>
<evidence type="ECO:0000256" key="2">
    <source>
        <dbReference type="SAM" id="MobiDB-lite"/>
    </source>
</evidence>
<dbReference type="SUPFAM" id="SSF53300">
    <property type="entry name" value="vWA-like"/>
    <property type="match status" value="1"/>
</dbReference>
<feature type="domain" description="VWFA" evidence="3">
    <location>
        <begin position="411"/>
        <end position="551"/>
    </location>
</feature>
<dbReference type="Pfam" id="PF13519">
    <property type="entry name" value="VWA_2"/>
    <property type="match status" value="1"/>
</dbReference>
<dbReference type="SMART" id="SM00327">
    <property type="entry name" value="VWA"/>
    <property type="match status" value="1"/>
</dbReference>